<comment type="subcellular location">
    <subcellularLocation>
        <location evidence="1">Cell membrane</location>
        <topology evidence="1">Multi-pass membrane protein</topology>
    </subcellularLocation>
</comment>
<feature type="transmembrane region" description="Helical" evidence="6">
    <location>
        <begin position="302"/>
        <end position="322"/>
    </location>
</feature>
<dbReference type="PANTHER" id="PTHR30294:SF47">
    <property type="entry name" value="INNER MEMBRANE TRANSPORT PERMEASE YHHJ"/>
    <property type="match status" value="1"/>
</dbReference>
<organism evidence="8 9">
    <name type="scientific">Candidatus Amulumruptor caecigallinarius</name>
    <dbReference type="NCBI Taxonomy" id="2109911"/>
    <lineage>
        <taxon>Bacteria</taxon>
        <taxon>Pseudomonadati</taxon>
        <taxon>Bacteroidota</taxon>
        <taxon>Bacteroidia</taxon>
        <taxon>Bacteroidales</taxon>
        <taxon>Muribaculaceae</taxon>
        <taxon>Candidatus Amulumruptor</taxon>
    </lineage>
</organism>
<evidence type="ECO:0000259" key="7">
    <source>
        <dbReference type="Pfam" id="PF12698"/>
    </source>
</evidence>
<name>A0A921JIY0_9BACT</name>
<dbReference type="PANTHER" id="PTHR30294">
    <property type="entry name" value="MEMBRANE COMPONENT OF ABC TRANSPORTER YHHJ-RELATED"/>
    <property type="match status" value="1"/>
</dbReference>
<gene>
    <name evidence="8" type="ORF">K8V47_05970</name>
</gene>
<reference evidence="8" key="2">
    <citation type="submission" date="2021-09" db="EMBL/GenBank/DDBJ databases">
        <authorList>
            <person name="Gilroy R."/>
        </authorList>
    </citation>
    <scope>NUCLEOTIDE SEQUENCE</scope>
    <source>
        <strain evidence="8">4100</strain>
    </source>
</reference>
<proteinExistence type="predicted"/>
<keyword evidence="5 6" id="KW-0472">Membrane</keyword>
<feature type="transmembrane region" description="Helical" evidence="6">
    <location>
        <begin position="23"/>
        <end position="40"/>
    </location>
</feature>
<dbReference type="AlphaFoldDB" id="A0A921JIY0"/>
<dbReference type="InterPro" id="IPR051449">
    <property type="entry name" value="ABC-2_transporter_component"/>
</dbReference>
<protein>
    <submittedName>
        <fullName evidence="8">ABC transporter permease</fullName>
    </submittedName>
</protein>
<accession>A0A921JIY0</accession>
<feature type="transmembrane region" description="Helical" evidence="6">
    <location>
        <begin position="274"/>
        <end position="295"/>
    </location>
</feature>
<evidence type="ECO:0000256" key="4">
    <source>
        <dbReference type="ARBA" id="ARBA00022989"/>
    </source>
</evidence>
<keyword evidence="3 6" id="KW-0812">Transmembrane</keyword>
<keyword evidence="2" id="KW-1003">Cell membrane</keyword>
<dbReference type="GO" id="GO:0005886">
    <property type="term" value="C:plasma membrane"/>
    <property type="evidence" value="ECO:0007669"/>
    <property type="project" value="UniProtKB-SubCell"/>
</dbReference>
<feature type="transmembrane region" description="Helical" evidence="6">
    <location>
        <begin position="360"/>
        <end position="379"/>
    </location>
</feature>
<feature type="transmembrane region" description="Helical" evidence="6">
    <location>
        <begin position="232"/>
        <end position="254"/>
    </location>
</feature>
<evidence type="ECO:0000256" key="3">
    <source>
        <dbReference type="ARBA" id="ARBA00022692"/>
    </source>
</evidence>
<evidence type="ECO:0000256" key="6">
    <source>
        <dbReference type="SAM" id="Phobius"/>
    </source>
</evidence>
<dbReference type="GO" id="GO:0140359">
    <property type="term" value="F:ABC-type transporter activity"/>
    <property type="evidence" value="ECO:0007669"/>
    <property type="project" value="InterPro"/>
</dbReference>
<evidence type="ECO:0000256" key="1">
    <source>
        <dbReference type="ARBA" id="ARBA00004651"/>
    </source>
</evidence>
<evidence type="ECO:0000256" key="5">
    <source>
        <dbReference type="ARBA" id="ARBA00023136"/>
    </source>
</evidence>
<evidence type="ECO:0000256" key="2">
    <source>
        <dbReference type="ARBA" id="ARBA00022475"/>
    </source>
</evidence>
<feature type="transmembrane region" description="Helical" evidence="6">
    <location>
        <begin position="189"/>
        <end position="212"/>
    </location>
</feature>
<dbReference type="InterPro" id="IPR013525">
    <property type="entry name" value="ABC2_TM"/>
</dbReference>
<feature type="domain" description="ABC-2 type transporter transmembrane" evidence="7">
    <location>
        <begin position="23"/>
        <end position="373"/>
    </location>
</feature>
<comment type="caution">
    <text evidence="8">The sequence shown here is derived from an EMBL/GenBank/DDBJ whole genome shotgun (WGS) entry which is preliminary data.</text>
</comment>
<dbReference type="Gene3D" id="3.40.1710.10">
    <property type="entry name" value="abc type-2 transporter like domain"/>
    <property type="match status" value="1"/>
</dbReference>
<dbReference type="Proteomes" id="UP000711407">
    <property type="component" value="Unassembled WGS sequence"/>
</dbReference>
<keyword evidence="4 6" id="KW-1133">Transmembrane helix</keyword>
<evidence type="ECO:0000313" key="9">
    <source>
        <dbReference type="Proteomes" id="UP000711407"/>
    </source>
</evidence>
<dbReference type="EMBL" id="DYXT01000029">
    <property type="protein sequence ID" value="HJE39284.1"/>
    <property type="molecule type" value="Genomic_DNA"/>
</dbReference>
<sequence length="390" mass="43431">MPFLSALKQSLILGCRRLVSRKIYFALMVFVPVGFALFFMDLMSEGLPLRAPVAVVDLDDSSLSRRVVRNLSSSELVDVAFRASSYAEALELVKSGKAYGFFIIPRDFMADAVGGRAAELSFYSDLTFFIPGTLTYKGFMATAVTASGGLVKTTLTASGLLDDRAAGVMLQPMVVQTHLLHNPWTNYSYYLSNSFIPGMFALVIFLITAFSVTTDIKQGTSPRWLAASGGNIYIATFGTLAPQTLVFTLLGFAVQALFYRFCGFPLHCPPLHMLSAWFLMVVASQAFALFVSGILVNMRLSLSVLSLLGILAFSVTGFSFPVEQMYPYIGVFSYLYPVRWYFLIYIDQALNGLPLYYSRFYYVILILFTLLPLASLWKLRRHCLRPVYLP</sequence>
<dbReference type="Pfam" id="PF12698">
    <property type="entry name" value="ABC2_membrane_3"/>
    <property type="match status" value="1"/>
</dbReference>
<reference evidence="8" key="1">
    <citation type="journal article" date="2021" name="PeerJ">
        <title>Extensive microbial diversity within the chicken gut microbiome revealed by metagenomics and culture.</title>
        <authorList>
            <person name="Gilroy R."/>
            <person name="Ravi A."/>
            <person name="Getino M."/>
            <person name="Pursley I."/>
            <person name="Horton D.L."/>
            <person name="Alikhan N.F."/>
            <person name="Baker D."/>
            <person name="Gharbi K."/>
            <person name="Hall N."/>
            <person name="Watson M."/>
            <person name="Adriaenssens E.M."/>
            <person name="Foster-Nyarko E."/>
            <person name="Jarju S."/>
            <person name="Secka A."/>
            <person name="Antonio M."/>
            <person name="Oren A."/>
            <person name="Chaudhuri R.R."/>
            <person name="La Ragione R."/>
            <person name="Hildebrand F."/>
            <person name="Pallen M.J."/>
        </authorList>
    </citation>
    <scope>NUCLEOTIDE SEQUENCE</scope>
    <source>
        <strain evidence="8">4100</strain>
    </source>
</reference>
<evidence type="ECO:0000313" key="8">
    <source>
        <dbReference type="EMBL" id="HJE39284.1"/>
    </source>
</evidence>